<dbReference type="PANTHER" id="PTHR30158:SF3">
    <property type="entry name" value="MULTIDRUG EFFLUX PUMP SUBUNIT ACRA-RELATED"/>
    <property type="match status" value="1"/>
</dbReference>
<evidence type="ECO:0000313" key="3">
    <source>
        <dbReference type="Proteomes" id="UP000245838"/>
    </source>
</evidence>
<dbReference type="Gene3D" id="2.40.420.20">
    <property type="match status" value="1"/>
</dbReference>
<evidence type="ECO:0000313" key="2">
    <source>
        <dbReference type="EMBL" id="CRL46096.1"/>
    </source>
</evidence>
<dbReference type="AlphaFoldDB" id="A0A193QLP6"/>
<dbReference type="Proteomes" id="UP000245838">
    <property type="component" value="Chromosome sggmmb4_Chromosome"/>
</dbReference>
<organism evidence="2 3">
    <name type="scientific">Sodalis glossinidius (strain morsitans)</name>
    <dbReference type="NCBI Taxonomy" id="343509"/>
    <lineage>
        <taxon>Bacteria</taxon>
        <taxon>Pseudomonadati</taxon>
        <taxon>Pseudomonadota</taxon>
        <taxon>Gammaproteobacteria</taxon>
        <taxon>Enterobacterales</taxon>
        <taxon>Bruguierivoracaceae</taxon>
        <taxon>Sodalis</taxon>
    </lineage>
</organism>
<sequence>MDEATGTVTLRSIVPNPQQGITRDAKGNATALVVGNYNKVASRQVTVDRVIGSRWLVSAGLQAGDQVIVEGTSKVQVGMTVKAVETDTSSSAAQATDDRGGE</sequence>
<accession>A0A193QLP6</accession>
<evidence type="ECO:0000259" key="1">
    <source>
        <dbReference type="Pfam" id="PF25967"/>
    </source>
</evidence>
<dbReference type="GO" id="GO:0015721">
    <property type="term" value="P:bile acid and bile salt transport"/>
    <property type="evidence" value="ECO:0007669"/>
    <property type="project" value="TreeGrafter"/>
</dbReference>
<dbReference type="InterPro" id="IPR058627">
    <property type="entry name" value="MdtA-like_C"/>
</dbReference>
<dbReference type="GO" id="GO:0055085">
    <property type="term" value="P:transmembrane transport"/>
    <property type="evidence" value="ECO:0007669"/>
    <property type="project" value="InterPro"/>
</dbReference>
<reference evidence="2 3" key="1">
    <citation type="submission" date="2015-05" db="EMBL/GenBank/DDBJ databases">
        <authorList>
            <person name="Goodhead I."/>
        </authorList>
    </citation>
    <scope>NUCLEOTIDE SEQUENCE [LARGE SCALE GENOMIC DNA]</scope>
    <source>
        <strain evidence="3">morsitans</strain>
    </source>
</reference>
<protein>
    <submittedName>
        <fullName evidence="2">Multidrug resistance protein MexA</fullName>
    </submittedName>
</protein>
<feature type="domain" description="Multidrug resistance protein MdtA-like C-terminal permuted SH3" evidence="1">
    <location>
        <begin position="17"/>
        <end position="72"/>
    </location>
</feature>
<proteinExistence type="predicted"/>
<name>A0A193QLP6_SODGM</name>
<dbReference type="GO" id="GO:0005886">
    <property type="term" value="C:plasma membrane"/>
    <property type="evidence" value="ECO:0007669"/>
    <property type="project" value="TreeGrafter"/>
</dbReference>
<gene>
    <name evidence="2" type="primary">mexA_1</name>
    <name evidence="2" type="ORF">SGGMMB4_04413</name>
</gene>
<dbReference type="PANTHER" id="PTHR30158">
    <property type="entry name" value="ACRA/E-RELATED COMPONENT OF DRUG EFFLUX TRANSPORTER"/>
    <property type="match status" value="1"/>
</dbReference>
<dbReference type="EMBL" id="LN854557">
    <property type="protein sequence ID" value="CRL46096.1"/>
    <property type="molecule type" value="Genomic_DNA"/>
</dbReference>
<dbReference type="GO" id="GO:0046677">
    <property type="term" value="P:response to antibiotic"/>
    <property type="evidence" value="ECO:0007669"/>
    <property type="project" value="TreeGrafter"/>
</dbReference>
<dbReference type="Pfam" id="PF25967">
    <property type="entry name" value="RND-MFP_C"/>
    <property type="match status" value="1"/>
</dbReference>